<dbReference type="AlphaFoldDB" id="A0A0G0RIE9"/>
<gene>
    <name evidence="13" type="ORF">UT53_C0043G0002</name>
</gene>
<keyword evidence="5 11" id="KW-0812">Transmembrane</keyword>
<keyword evidence="7" id="KW-0862">Zinc</keyword>
<evidence type="ECO:0000256" key="11">
    <source>
        <dbReference type="SAM" id="Phobius"/>
    </source>
</evidence>
<sequence length="302" mass="32425">MITAIIFILVLGVLILVHELGHFVMAKHAGMVVEEFGFGFPPTLWSKKIDGTKYSINAIPFGGYVKILGEDGDKRDLTGSFASKSIWSRFLVIVAGVVMNFLLAVVLLIIVNIFGLRVGIDGAKDVIAKDLRVQIIQISAKSPAELAGIKLLDQIISFQSGGVVTNMMNSKDVQDFVVSNKGKTVNVEIARGGQIMTKSIEIRANPPAGEGSLGISLATTGVVTYPWYEALWRGIYDASILLVNTIMGYYLLFKTLFVSGKLMSDVSGPIGIATLTGSAARLGFNYLAQFVAMISVNLISGT</sequence>
<organism evidence="13 14">
    <name type="scientific">Candidatus Yanofskybacteria bacterium GW2011_GWD2_39_48</name>
    <dbReference type="NCBI Taxonomy" id="1619031"/>
    <lineage>
        <taxon>Bacteria</taxon>
        <taxon>Candidatus Yanofskyibacteriota</taxon>
    </lineage>
</organism>
<evidence type="ECO:0000256" key="10">
    <source>
        <dbReference type="ARBA" id="ARBA00023136"/>
    </source>
</evidence>
<reference evidence="13 14" key="1">
    <citation type="journal article" date="2015" name="Nature">
        <title>rRNA introns, odd ribosomes, and small enigmatic genomes across a large radiation of phyla.</title>
        <authorList>
            <person name="Brown C.T."/>
            <person name="Hug L.A."/>
            <person name="Thomas B.C."/>
            <person name="Sharon I."/>
            <person name="Castelle C.J."/>
            <person name="Singh A."/>
            <person name="Wilkins M.J."/>
            <person name="Williams K.H."/>
            <person name="Banfield J.F."/>
        </authorList>
    </citation>
    <scope>NUCLEOTIDE SEQUENCE [LARGE SCALE GENOMIC DNA]</scope>
</reference>
<keyword evidence="9 13" id="KW-0482">Metalloprotease</keyword>
<keyword evidence="10 11" id="KW-0472">Membrane</keyword>
<feature type="domain" description="PDZ" evidence="12">
    <location>
        <begin position="112"/>
        <end position="193"/>
    </location>
</feature>
<dbReference type="InterPro" id="IPR036034">
    <property type="entry name" value="PDZ_sf"/>
</dbReference>
<dbReference type="InterPro" id="IPR004387">
    <property type="entry name" value="Pept_M50_Zn"/>
</dbReference>
<accession>A0A0G0RIE9</accession>
<evidence type="ECO:0000259" key="12">
    <source>
        <dbReference type="SMART" id="SM00228"/>
    </source>
</evidence>
<keyword evidence="6" id="KW-0378">Hydrolase</keyword>
<dbReference type="Proteomes" id="UP000034764">
    <property type="component" value="Unassembled WGS sequence"/>
</dbReference>
<dbReference type="GO" id="GO:0004222">
    <property type="term" value="F:metalloendopeptidase activity"/>
    <property type="evidence" value="ECO:0007669"/>
    <property type="project" value="InterPro"/>
</dbReference>
<dbReference type="GO" id="GO:0016020">
    <property type="term" value="C:membrane"/>
    <property type="evidence" value="ECO:0007669"/>
    <property type="project" value="UniProtKB-SubCell"/>
</dbReference>
<comment type="cofactor">
    <cofactor evidence="1">
        <name>Zn(2+)</name>
        <dbReference type="ChEBI" id="CHEBI:29105"/>
    </cofactor>
</comment>
<feature type="transmembrane region" description="Helical" evidence="11">
    <location>
        <begin position="90"/>
        <end position="114"/>
    </location>
</feature>
<evidence type="ECO:0000313" key="14">
    <source>
        <dbReference type="Proteomes" id="UP000034764"/>
    </source>
</evidence>
<dbReference type="PANTHER" id="PTHR42837">
    <property type="entry name" value="REGULATOR OF SIGMA-E PROTEASE RSEP"/>
    <property type="match status" value="1"/>
</dbReference>
<dbReference type="EMBL" id="LBXD01000043">
    <property type="protein sequence ID" value="KKR22310.1"/>
    <property type="molecule type" value="Genomic_DNA"/>
</dbReference>
<evidence type="ECO:0000256" key="7">
    <source>
        <dbReference type="ARBA" id="ARBA00022833"/>
    </source>
</evidence>
<keyword evidence="4 13" id="KW-0645">Protease</keyword>
<dbReference type="PANTHER" id="PTHR42837:SF2">
    <property type="entry name" value="MEMBRANE METALLOPROTEASE ARASP2, CHLOROPLASTIC-RELATED"/>
    <property type="match status" value="1"/>
</dbReference>
<evidence type="ECO:0000256" key="2">
    <source>
        <dbReference type="ARBA" id="ARBA00004141"/>
    </source>
</evidence>
<name>A0A0G0RIE9_9BACT</name>
<evidence type="ECO:0000256" key="8">
    <source>
        <dbReference type="ARBA" id="ARBA00022989"/>
    </source>
</evidence>
<evidence type="ECO:0000256" key="3">
    <source>
        <dbReference type="ARBA" id="ARBA00007931"/>
    </source>
</evidence>
<dbReference type="SUPFAM" id="SSF50156">
    <property type="entry name" value="PDZ domain-like"/>
    <property type="match status" value="1"/>
</dbReference>
<evidence type="ECO:0000256" key="9">
    <source>
        <dbReference type="ARBA" id="ARBA00023049"/>
    </source>
</evidence>
<evidence type="ECO:0000256" key="5">
    <source>
        <dbReference type="ARBA" id="ARBA00022692"/>
    </source>
</evidence>
<evidence type="ECO:0000256" key="1">
    <source>
        <dbReference type="ARBA" id="ARBA00001947"/>
    </source>
</evidence>
<proteinExistence type="inferred from homology"/>
<dbReference type="CDD" id="cd06163">
    <property type="entry name" value="S2P-M50_PDZ_RseP-like"/>
    <property type="match status" value="1"/>
</dbReference>
<comment type="caution">
    <text evidence="13">The sequence shown here is derived from an EMBL/GenBank/DDBJ whole genome shotgun (WGS) entry which is preliminary data.</text>
</comment>
<feature type="transmembrane region" description="Helical" evidence="11">
    <location>
        <begin position="234"/>
        <end position="253"/>
    </location>
</feature>
<comment type="subcellular location">
    <subcellularLocation>
        <location evidence="2">Membrane</location>
        <topology evidence="2">Multi-pass membrane protein</topology>
    </subcellularLocation>
</comment>
<dbReference type="Gene3D" id="2.30.42.10">
    <property type="match status" value="1"/>
</dbReference>
<dbReference type="GO" id="GO:0006508">
    <property type="term" value="P:proteolysis"/>
    <property type="evidence" value="ECO:0007669"/>
    <property type="project" value="UniProtKB-KW"/>
</dbReference>
<comment type="similarity">
    <text evidence="3">Belongs to the peptidase M50B family.</text>
</comment>
<dbReference type="InterPro" id="IPR001478">
    <property type="entry name" value="PDZ"/>
</dbReference>
<keyword evidence="8 11" id="KW-1133">Transmembrane helix</keyword>
<evidence type="ECO:0000256" key="4">
    <source>
        <dbReference type="ARBA" id="ARBA00022670"/>
    </source>
</evidence>
<protein>
    <submittedName>
        <fullName evidence="13">Membrane-associated zinc metalloprotease</fullName>
    </submittedName>
</protein>
<dbReference type="SMART" id="SM00228">
    <property type="entry name" value="PDZ"/>
    <property type="match status" value="1"/>
</dbReference>
<evidence type="ECO:0000256" key="6">
    <source>
        <dbReference type="ARBA" id="ARBA00022801"/>
    </source>
</evidence>
<dbReference type="Pfam" id="PF02163">
    <property type="entry name" value="Peptidase_M50"/>
    <property type="match status" value="1"/>
</dbReference>
<dbReference type="InterPro" id="IPR008915">
    <property type="entry name" value="Peptidase_M50"/>
</dbReference>
<evidence type="ECO:0000313" key="13">
    <source>
        <dbReference type="EMBL" id="KKR22310.1"/>
    </source>
</evidence>